<keyword evidence="4" id="KW-1185">Reference proteome</keyword>
<proteinExistence type="predicted"/>
<dbReference type="AlphaFoldDB" id="A0A814IHR6"/>
<protein>
    <submittedName>
        <fullName evidence="1">Uncharacterized protein</fullName>
    </submittedName>
</protein>
<name>A0A814IHR6_9BILA</name>
<dbReference type="Proteomes" id="UP000663870">
    <property type="component" value="Unassembled WGS sequence"/>
</dbReference>
<dbReference type="EMBL" id="CAJNOH010000385">
    <property type="protein sequence ID" value="CAF1023645.1"/>
    <property type="molecule type" value="Genomic_DNA"/>
</dbReference>
<sequence>MGCVSAFTAFSLTLYAGAGSLRAIIFYIFPQPLPQSQIQLSSLYDLTEYYQPRNFPGKERSVSIDHTIRYYDFNFRKPETLTYNSAIYDNNIEILYRLPRKPSISALLLIFHSCKHTAYDWFHSVERQRIIGAAIELGYACLVFQATNKISQCWSYKADIYENKDVQMVLKGLDGFYKQYPELVSLPIFTFGSSSGGIFSSIFATNQRHPIQGQVIYISIILPEILSTYVKTNNYPPTVWIHMLRDIEFASEDRINNSIQIFIEQNIPCNRLAIEPVRITRVTFRDRIPSINIRTSQFLFNRLQQNHWLNPYHVLMYNPRRKFSWKQFLFPSSIAEVKNGEVFNNINQNKFQISEFLNTMYGEHEISYERSFEALQWLEKIYDSSKLRTDSNN</sequence>
<dbReference type="Gene3D" id="3.40.50.1820">
    <property type="entry name" value="alpha/beta hydrolase"/>
    <property type="match status" value="1"/>
</dbReference>
<evidence type="ECO:0000313" key="2">
    <source>
        <dbReference type="EMBL" id="CAF1395704.1"/>
    </source>
</evidence>
<evidence type="ECO:0000313" key="3">
    <source>
        <dbReference type="Proteomes" id="UP000663854"/>
    </source>
</evidence>
<reference evidence="1" key="1">
    <citation type="submission" date="2021-02" db="EMBL/GenBank/DDBJ databases">
        <authorList>
            <person name="Nowell W R."/>
        </authorList>
    </citation>
    <scope>NUCLEOTIDE SEQUENCE</scope>
</reference>
<comment type="caution">
    <text evidence="1">The sequence shown here is derived from an EMBL/GenBank/DDBJ whole genome shotgun (WGS) entry which is preliminary data.</text>
</comment>
<dbReference type="Proteomes" id="UP000663854">
    <property type="component" value="Unassembled WGS sequence"/>
</dbReference>
<accession>A0A814IHR6</accession>
<evidence type="ECO:0000313" key="4">
    <source>
        <dbReference type="Proteomes" id="UP000663870"/>
    </source>
</evidence>
<organism evidence="1 3">
    <name type="scientific">Rotaria sordida</name>
    <dbReference type="NCBI Taxonomy" id="392033"/>
    <lineage>
        <taxon>Eukaryota</taxon>
        <taxon>Metazoa</taxon>
        <taxon>Spiralia</taxon>
        <taxon>Gnathifera</taxon>
        <taxon>Rotifera</taxon>
        <taxon>Eurotatoria</taxon>
        <taxon>Bdelloidea</taxon>
        <taxon>Philodinida</taxon>
        <taxon>Philodinidae</taxon>
        <taxon>Rotaria</taxon>
    </lineage>
</organism>
<dbReference type="PANTHER" id="PTHR35128">
    <property type="entry name" value="SECRETION-REGULATING GUANINE NUCLEOTIDE EXCHANGE FACTOR"/>
    <property type="match status" value="1"/>
</dbReference>
<dbReference type="InterPro" id="IPR029058">
    <property type="entry name" value="AB_hydrolase_fold"/>
</dbReference>
<dbReference type="SUPFAM" id="SSF53474">
    <property type="entry name" value="alpha/beta-Hydrolases"/>
    <property type="match status" value="1"/>
</dbReference>
<evidence type="ECO:0000313" key="1">
    <source>
        <dbReference type="EMBL" id="CAF1023645.1"/>
    </source>
</evidence>
<dbReference type="PANTHER" id="PTHR35128:SF1">
    <property type="entry name" value="SECRETION-REGULATING GUANINE NUCLEOTIDE EXCHANGE FACTOR"/>
    <property type="match status" value="1"/>
</dbReference>
<dbReference type="EMBL" id="CAJNOL010001638">
    <property type="protein sequence ID" value="CAF1395704.1"/>
    <property type="molecule type" value="Genomic_DNA"/>
</dbReference>
<gene>
    <name evidence="2" type="ORF">JXQ802_LOCUS34447</name>
    <name evidence="1" type="ORF">PYM288_LOCUS15758</name>
</gene>